<evidence type="ECO:0000256" key="1">
    <source>
        <dbReference type="SAM" id="MobiDB-lite"/>
    </source>
</evidence>
<accession>A0A848D7J6</accession>
<comment type="caution">
    <text evidence="2">The sequence shown here is derived from an EMBL/GenBank/DDBJ whole genome shotgun (WGS) entry which is preliminary data.</text>
</comment>
<dbReference type="EMBL" id="JABAGJ010000002">
    <property type="protein sequence ID" value="NMF01921.1"/>
    <property type="molecule type" value="Genomic_DNA"/>
</dbReference>
<evidence type="ECO:0000313" key="3">
    <source>
        <dbReference type="Proteomes" id="UP000583419"/>
    </source>
</evidence>
<dbReference type="AlphaFoldDB" id="A0A848D7J6"/>
<dbReference type="RefSeq" id="WP_168973166.1">
    <property type="nucleotide sequence ID" value="NZ_JABAGJ010000002.1"/>
</dbReference>
<sequence>MAFDKWGSMSTMEESGLKPSYYEEFVKAGHHLGARAWEYILSRFEKSYGKHWYLLFPDGATPADSDAEHCFLEFLKQQQPKLETMLMHSGVPVHSSLKQNHRSADEAFEHYASNAVRLWFQNQYLASDEGKVYDTFRKHLDRSAVCVSIGQDMASSTSRPSKSRRASSSTGRSEWRYISAPRTPTKFTRKELLAKVNNNPALPVEPHPADPDNPHSRVRYGKPGQIPRWLEGTLQRAEGYVMAWWLARIYTQLDSVIRSGIITNDREGGRAIDLGDQAAQDHMLSSVVSSSNDPSDMLYESRQRRLIEDFTDYYQKHLAENPVLTALAFFRDRHLEPQLARSMFTDHRLRQLFAPALDQYEAEYQEIR</sequence>
<gene>
    <name evidence="2" type="ORF">HF843_01755</name>
</gene>
<organism evidence="2 3">
    <name type="scientific">Bifidobacterium boum</name>
    <dbReference type="NCBI Taxonomy" id="78343"/>
    <lineage>
        <taxon>Bacteria</taxon>
        <taxon>Bacillati</taxon>
        <taxon>Actinomycetota</taxon>
        <taxon>Actinomycetes</taxon>
        <taxon>Bifidobacteriales</taxon>
        <taxon>Bifidobacteriaceae</taxon>
        <taxon>Bifidobacterium</taxon>
    </lineage>
</organism>
<evidence type="ECO:0000313" key="2">
    <source>
        <dbReference type="EMBL" id="NMF01921.1"/>
    </source>
</evidence>
<name>A0A848D7J6_9BIFI</name>
<reference evidence="2 3" key="1">
    <citation type="submission" date="2020-04" db="EMBL/GenBank/DDBJ databases">
        <authorList>
            <person name="Hitch T.C.A."/>
            <person name="Wylensek D."/>
            <person name="Clavel T."/>
        </authorList>
    </citation>
    <scope>NUCLEOTIDE SEQUENCE [LARGE SCALE GENOMIC DNA]</scope>
    <source>
        <strain evidence="2 3">WCA-130-P53-4B</strain>
    </source>
</reference>
<feature type="compositionally biased region" description="Low complexity" evidence="1">
    <location>
        <begin position="155"/>
        <end position="172"/>
    </location>
</feature>
<proteinExistence type="predicted"/>
<protein>
    <submittedName>
        <fullName evidence="2">Uncharacterized protein</fullName>
    </submittedName>
</protein>
<feature type="region of interest" description="Disordered" evidence="1">
    <location>
        <begin position="151"/>
        <end position="178"/>
    </location>
</feature>
<dbReference type="Proteomes" id="UP000583419">
    <property type="component" value="Unassembled WGS sequence"/>
</dbReference>